<feature type="compositionally biased region" description="Basic and acidic residues" evidence="1">
    <location>
        <begin position="78"/>
        <end position="93"/>
    </location>
</feature>
<keyword evidence="3" id="KW-1185">Reference proteome</keyword>
<evidence type="ECO:0000256" key="1">
    <source>
        <dbReference type="SAM" id="MobiDB-lite"/>
    </source>
</evidence>
<gene>
    <name evidence="2" type="ORF">NDU88_003698</name>
</gene>
<sequence length="130" mass="14324">MCAREACSPISFGCPWLSPAPGVAEMSRANREFIERKGPPEGVEPETVKSWLFVFHHRAACREPPERSVQLRSVSHSHPVDTEQLTLRRDRGSSRRQQACQEVGTESAMTPAVYREYRGGTGGARLGASG</sequence>
<evidence type="ECO:0000313" key="3">
    <source>
        <dbReference type="Proteomes" id="UP001066276"/>
    </source>
</evidence>
<proteinExistence type="predicted"/>
<dbReference type="Proteomes" id="UP001066276">
    <property type="component" value="Chromosome 10"/>
</dbReference>
<accession>A0AAV7M716</accession>
<reference evidence="2" key="1">
    <citation type="journal article" date="2022" name="bioRxiv">
        <title>Sequencing and chromosome-scale assembly of the giantPleurodeles waltlgenome.</title>
        <authorList>
            <person name="Brown T."/>
            <person name="Elewa A."/>
            <person name="Iarovenko S."/>
            <person name="Subramanian E."/>
            <person name="Araus A.J."/>
            <person name="Petzold A."/>
            <person name="Susuki M."/>
            <person name="Suzuki K.-i.T."/>
            <person name="Hayashi T."/>
            <person name="Toyoda A."/>
            <person name="Oliveira C."/>
            <person name="Osipova E."/>
            <person name="Leigh N.D."/>
            <person name="Simon A."/>
            <person name="Yun M.H."/>
        </authorList>
    </citation>
    <scope>NUCLEOTIDE SEQUENCE</scope>
    <source>
        <strain evidence="2">20211129_DDA</strain>
        <tissue evidence="2">Liver</tissue>
    </source>
</reference>
<evidence type="ECO:0000313" key="2">
    <source>
        <dbReference type="EMBL" id="KAJ1098590.1"/>
    </source>
</evidence>
<name>A0AAV7M716_PLEWA</name>
<feature type="region of interest" description="Disordered" evidence="1">
    <location>
        <begin position="66"/>
        <end position="107"/>
    </location>
</feature>
<comment type="caution">
    <text evidence="2">The sequence shown here is derived from an EMBL/GenBank/DDBJ whole genome shotgun (WGS) entry which is preliminary data.</text>
</comment>
<organism evidence="2 3">
    <name type="scientific">Pleurodeles waltl</name>
    <name type="common">Iberian ribbed newt</name>
    <dbReference type="NCBI Taxonomy" id="8319"/>
    <lineage>
        <taxon>Eukaryota</taxon>
        <taxon>Metazoa</taxon>
        <taxon>Chordata</taxon>
        <taxon>Craniata</taxon>
        <taxon>Vertebrata</taxon>
        <taxon>Euteleostomi</taxon>
        <taxon>Amphibia</taxon>
        <taxon>Batrachia</taxon>
        <taxon>Caudata</taxon>
        <taxon>Salamandroidea</taxon>
        <taxon>Salamandridae</taxon>
        <taxon>Pleurodelinae</taxon>
        <taxon>Pleurodeles</taxon>
    </lineage>
</organism>
<dbReference type="AlphaFoldDB" id="A0AAV7M716"/>
<dbReference type="EMBL" id="JANPWB010000014">
    <property type="protein sequence ID" value="KAJ1098590.1"/>
    <property type="molecule type" value="Genomic_DNA"/>
</dbReference>
<protein>
    <submittedName>
        <fullName evidence="2">Uncharacterized protein</fullName>
    </submittedName>
</protein>